<feature type="region of interest" description="Disordered" evidence="1">
    <location>
        <begin position="67"/>
        <end position="134"/>
    </location>
</feature>
<evidence type="ECO:0000313" key="2">
    <source>
        <dbReference type="EMBL" id="CAG8594105.1"/>
    </source>
</evidence>
<dbReference type="Proteomes" id="UP000789831">
    <property type="component" value="Unassembled WGS sequence"/>
</dbReference>
<keyword evidence="3" id="KW-1185">Reference proteome</keyword>
<comment type="caution">
    <text evidence="2">The sequence shown here is derived from an EMBL/GenBank/DDBJ whole genome shotgun (WGS) entry which is preliminary data.</text>
</comment>
<feature type="compositionally biased region" description="Basic residues" evidence="1">
    <location>
        <begin position="1"/>
        <end position="19"/>
    </location>
</feature>
<proteinExistence type="predicted"/>
<dbReference type="AlphaFoldDB" id="A0A9N9C7L5"/>
<dbReference type="EMBL" id="CAJVPL010001965">
    <property type="protein sequence ID" value="CAG8594105.1"/>
    <property type="molecule type" value="Genomic_DNA"/>
</dbReference>
<name>A0A9N9C7L5_9GLOM</name>
<accession>A0A9N9C7L5</accession>
<evidence type="ECO:0000313" key="3">
    <source>
        <dbReference type="Proteomes" id="UP000789831"/>
    </source>
</evidence>
<dbReference type="OrthoDB" id="2274292at2759"/>
<evidence type="ECO:0000256" key="1">
    <source>
        <dbReference type="SAM" id="MobiDB-lite"/>
    </source>
</evidence>
<organism evidence="2 3">
    <name type="scientific">Ambispora gerdemannii</name>
    <dbReference type="NCBI Taxonomy" id="144530"/>
    <lineage>
        <taxon>Eukaryota</taxon>
        <taxon>Fungi</taxon>
        <taxon>Fungi incertae sedis</taxon>
        <taxon>Mucoromycota</taxon>
        <taxon>Glomeromycotina</taxon>
        <taxon>Glomeromycetes</taxon>
        <taxon>Archaeosporales</taxon>
        <taxon>Ambisporaceae</taxon>
        <taxon>Ambispora</taxon>
    </lineage>
</organism>
<feature type="region of interest" description="Disordered" evidence="1">
    <location>
        <begin position="1"/>
        <end position="53"/>
    </location>
</feature>
<reference evidence="2" key="1">
    <citation type="submission" date="2021-06" db="EMBL/GenBank/DDBJ databases">
        <authorList>
            <person name="Kallberg Y."/>
            <person name="Tangrot J."/>
            <person name="Rosling A."/>
        </authorList>
    </citation>
    <scope>NUCLEOTIDE SEQUENCE</scope>
    <source>
        <strain evidence="2">MT106</strain>
    </source>
</reference>
<protein>
    <submittedName>
        <fullName evidence="2">1531_t:CDS:1</fullName>
    </submittedName>
</protein>
<gene>
    <name evidence="2" type="ORF">AGERDE_LOCUS8758</name>
</gene>
<sequence length="134" mass="15266">MGKSTKFYKRQTRKERKLKSLTAEALISSSSSSVSPPKPTTKFKKSSSKQSTLTLSSGAIASIKKHRDEFLKGSDKIKPKNNHDDRDKQEQMDVDDNKGNQDGKKKKERRKTNEGRPDYVDIFSGKKTFKKIQE</sequence>
<feature type="compositionally biased region" description="Basic and acidic residues" evidence="1">
    <location>
        <begin position="67"/>
        <end position="119"/>
    </location>
</feature>